<feature type="domain" description="DUF4143" evidence="1">
    <location>
        <begin position="60"/>
        <end position="208"/>
    </location>
</feature>
<dbReference type="PANTHER" id="PTHR43566">
    <property type="entry name" value="CONSERVED PROTEIN"/>
    <property type="match status" value="1"/>
</dbReference>
<dbReference type="Proteomes" id="UP000075320">
    <property type="component" value="Unassembled WGS sequence"/>
</dbReference>
<evidence type="ECO:0000313" key="2">
    <source>
        <dbReference type="EMBL" id="KYG66319.1"/>
    </source>
</evidence>
<gene>
    <name evidence="2" type="ORF">AZI86_04490</name>
</gene>
<dbReference type="AlphaFoldDB" id="A0A150WPU0"/>
<dbReference type="PANTHER" id="PTHR43566:SF1">
    <property type="entry name" value="AAA+ ATPASE DOMAIN-CONTAINING PROTEIN"/>
    <property type="match status" value="1"/>
</dbReference>
<proteinExistence type="predicted"/>
<evidence type="ECO:0000313" key="3">
    <source>
        <dbReference type="Proteomes" id="UP000075320"/>
    </source>
</evidence>
<reference evidence="2 3" key="1">
    <citation type="submission" date="2016-03" db="EMBL/GenBank/DDBJ databases">
        <authorList>
            <person name="Ploux O."/>
        </authorList>
    </citation>
    <scope>NUCLEOTIDE SEQUENCE [LARGE SCALE GENOMIC DNA]</scope>
    <source>
        <strain evidence="2 3">R0</strain>
    </source>
</reference>
<dbReference type="RefSeq" id="WP_061833885.1">
    <property type="nucleotide sequence ID" value="NZ_LUKE01000001.1"/>
</dbReference>
<organism evidence="2 3">
    <name type="scientific">Bdellovibrio bacteriovorus</name>
    <dbReference type="NCBI Taxonomy" id="959"/>
    <lineage>
        <taxon>Bacteria</taxon>
        <taxon>Pseudomonadati</taxon>
        <taxon>Bdellovibrionota</taxon>
        <taxon>Bdellovibrionia</taxon>
        <taxon>Bdellovibrionales</taxon>
        <taxon>Pseudobdellovibrionaceae</taxon>
        <taxon>Bdellovibrio</taxon>
    </lineage>
</organism>
<evidence type="ECO:0000259" key="1">
    <source>
        <dbReference type="Pfam" id="PF13635"/>
    </source>
</evidence>
<protein>
    <recommendedName>
        <fullName evidence="1">DUF4143 domain-containing protein</fullName>
    </recommendedName>
</protein>
<dbReference type="InterPro" id="IPR025420">
    <property type="entry name" value="DUF4143"/>
</dbReference>
<name>A0A150WPU0_BDEBC</name>
<comment type="caution">
    <text evidence="2">The sequence shown here is derived from an EMBL/GenBank/DDBJ whole genome shotgun (WGS) entry which is preliminary data.</text>
</comment>
<accession>A0A150WPU0</accession>
<dbReference type="EMBL" id="LUKE01000001">
    <property type="protein sequence ID" value="KYG66319.1"/>
    <property type="molecule type" value="Genomic_DNA"/>
</dbReference>
<dbReference type="Pfam" id="PF13635">
    <property type="entry name" value="DUF4143"/>
    <property type="match status" value="1"/>
</dbReference>
<sequence>MALNPDAWLKAIFKKDSKPHNQKILERLFKFSGFPEPYFANSEKIHRLWRSGWTEKIIREDLRDLSRIPELSQVEMLVSLLPDKIGSPLSIQSLREDLEVSHDTVSRWLKYLNELFYFFELKPWTKSIPRSLKKEGKIYLYDWTEIDSPGIKFENMVASHLLKACNFWTDTGEGAFELFYLRNKEKQEIDFLIVRDKKPWLCVEAKYSETVIDKKVADKYTDYLGCPYKIIAISTPNVFVEDDLFAPSISFASQVAECHGGDIFGNDALAQIFQEDGHGKIVITSLAHGAPIEMIESATEIEVDNAGVMHVWNNIFAMDFSVSKDNPAFPVDAFRNGAFWITDFNCHRID</sequence>
<keyword evidence="3" id="KW-1185">Reference proteome</keyword>